<name>A0A6J7U875_9ZZZZ</name>
<gene>
    <name evidence="1" type="ORF">UFOPK4319_01070</name>
</gene>
<evidence type="ECO:0000313" key="1">
    <source>
        <dbReference type="EMBL" id="CAB5061961.1"/>
    </source>
</evidence>
<sequence>MYSGLSKPSLMRLPAMIWSVQCCPHVRAAGSKGSNEKIAKTTADTTKSVMSAKKARRATKLSISTPSILAKNVLQVNTPDTDRNQCQEYFTSNFLYFLHQKSEISY</sequence>
<dbReference type="AlphaFoldDB" id="A0A6J7U875"/>
<protein>
    <submittedName>
        <fullName evidence="1">Unannotated protein</fullName>
    </submittedName>
</protein>
<reference evidence="1" key="1">
    <citation type="submission" date="2020-05" db="EMBL/GenBank/DDBJ databases">
        <authorList>
            <person name="Chiriac C."/>
            <person name="Salcher M."/>
            <person name="Ghai R."/>
            <person name="Kavagutti S V."/>
        </authorList>
    </citation>
    <scope>NUCLEOTIDE SEQUENCE</scope>
</reference>
<organism evidence="1">
    <name type="scientific">freshwater metagenome</name>
    <dbReference type="NCBI Taxonomy" id="449393"/>
    <lineage>
        <taxon>unclassified sequences</taxon>
        <taxon>metagenomes</taxon>
        <taxon>ecological metagenomes</taxon>
    </lineage>
</organism>
<proteinExistence type="predicted"/>
<accession>A0A6J7U875</accession>
<dbReference type="EMBL" id="CAFBQN010000110">
    <property type="protein sequence ID" value="CAB5061961.1"/>
    <property type="molecule type" value="Genomic_DNA"/>
</dbReference>